<dbReference type="AlphaFoldDB" id="K4KMS4"/>
<protein>
    <recommendedName>
        <fullName evidence="3">DUF2750 domain-containing protein</fullName>
    </recommendedName>
</protein>
<reference evidence="1 2" key="1">
    <citation type="journal article" date="2013" name="Genome Announc.">
        <title>Complete genome sequence of Simiduia agarivorans SA1(T), a marine bacterium able to degrade a variety of polysaccharides.</title>
        <authorList>
            <person name="Lin S.Y."/>
            <person name="Shieh W.Y."/>
            <person name="Chen J.S."/>
            <person name="Tang S.L."/>
        </authorList>
    </citation>
    <scope>NUCLEOTIDE SEQUENCE [LARGE SCALE GENOMIC DNA]</scope>
    <source>
        <strain evidence="2">DSM 21679 / JCM 13881 / BCRC 17597 / SA1</strain>
    </source>
</reference>
<accession>K4KMS4</accession>
<dbReference type="InterPro" id="IPR021284">
    <property type="entry name" value="DUF2750"/>
</dbReference>
<name>K4KMS4_SIMAS</name>
<proteinExistence type="predicted"/>
<dbReference type="Proteomes" id="UP000000466">
    <property type="component" value="Chromosome"/>
</dbReference>
<sequence length="127" mass="14401">MIPHEIAMTPLSEDFDENYDRFIVEATESGVVWGLEGDDGFAVCPSVKHEDTDVMPFWSSRELAEAVCVDEWEVYSPVAIDLEEFLDDWLPGLHQDVILVGINWNDDLEGAEEEPLDLLEDIDDELS</sequence>
<dbReference type="STRING" id="1117647.M5M_11080"/>
<dbReference type="EMBL" id="CP003746">
    <property type="protein sequence ID" value="AFU99393.1"/>
    <property type="molecule type" value="Genomic_DNA"/>
</dbReference>
<gene>
    <name evidence="1" type="ordered locus">M5M_11080</name>
</gene>
<dbReference type="eggNOG" id="ENOG50331NB">
    <property type="taxonomic scope" value="Bacteria"/>
</dbReference>
<evidence type="ECO:0000313" key="2">
    <source>
        <dbReference type="Proteomes" id="UP000000466"/>
    </source>
</evidence>
<organism evidence="1 2">
    <name type="scientific">Simiduia agarivorans (strain DSM 21679 / JCM 13881 / BCRC 17597 / SA1)</name>
    <dbReference type="NCBI Taxonomy" id="1117647"/>
    <lineage>
        <taxon>Bacteria</taxon>
        <taxon>Pseudomonadati</taxon>
        <taxon>Pseudomonadota</taxon>
        <taxon>Gammaproteobacteria</taxon>
        <taxon>Cellvibrionales</taxon>
        <taxon>Cellvibrionaceae</taxon>
        <taxon>Simiduia</taxon>
    </lineage>
</organism>
<evidence type="ECO:0000313" key="1">
    <source>
        <dbReference type="EMBL" id="AFU99393.1"/>
    </source>
</evidence>
<keyword evidence="2" id="KW-1185">Reference proteome</keyword>
<dbReference type="KEGG" id="saga:M5M_11080"/>
<dbReference type="Pfam" id="PF11042">
    <property type="entry name" value="DUF2750"/>
    <property type="match status" value="1"/>
</dbReference>
<dbReference type="HOGENOM" id="CLU_126055_0_1_6"/>
<evidence type="ECO:0008006" key="3">
    <source>
        <dbReference type="Google" id="ProtNLM"/>
    </source>
</evidence>